<sequence>MITLENYEEYMMMHADGELQPHEEVALQAFLNDNPTLKAEMALYETVRLTPDHSLVYKQKESLMKPLAEKKVIALPRFRTYAVAAGVAALIVCTVFALRQGNSSNQDLPPVATNTPVDSIKPTITNNPKEQLVNNTTPTSVNDAPAQVQTPKQEKAIKTLPIDNTTGVAKVKQVQKHNDNEGLAVTTRTQQTMYSVPVSKFNELPVEKTQPAAVATVNVPGYELPQIENEEKRSWIDRLPLEESKKKSLSNVALAVANKCEQISEFKENVTENISKKHLSLRVEHKNLIVSF</sequence>
<gene>
    <name evidence="3" type="ORF">CJD36_012030</name>
</gene>
<evidence type="ECO:0000313" key="3">
    <source>
        <dbReference type="EMBL" id="PQJ10694.1"/>
    </source>
</evidence>
<keyword evidence="2" id="KW-1133">Transmembrane helix</keyword>
<keyword evidence="4" id="KW-1185">Reference proteome</keyword>
<dbReference type="Proteomes" id="UP000239872">
    <property type="component" value="Unassembled WGS sequence"/>
</dbReference>
<dbReference type="AlphaFoldDB" id="A0A2S7SVD7"/>
<dbReference type="EMBL" id="PPSL01000003">
    <property type="protein sequence ID" value="PQJ10694.1"/>
    <property type="molecule type" value="Genomic_DNA"/>
</dbReference>
<evidence type="ECO:0000313" key="4">
    <source>
        <dbReference type="Proteomes" id="UP000239872"/>
    </source>
</evidence>
<accession>A0A2S7SVD7</accession>
<organism evidence="3 4">
    <name type="scientific">Flavipsychrobacter stenotrophus</name>
    <dbReference type="NCBI Taxonomy" id="2077091"/>
    <lineage>
        <taxon>Bacteria</taxon>
        <taxon>Pseudomonadati</taxon>
        <taxon>Bacteroidota</taxon>
        <taxon>Chitinophagia</taxon>
        <taxon>Chitinophagales</taxon>
        <taxon>Chitinophagaceae</taxon>
        <taxon>Flavipsychrobacter</taxon>
    </lineage>
</organism>
<evidence type="ECO:0000256" key="1">
    <source>
        <dbReference type="SAM" id="MobiDB-lite"/>
    </source>
</evidence>
<protein>
    <submittedName>
        <fullName evidence="3">Uncharacterized protein</fullName>
    </submittedName>
</protein>
<dbReference type="OrthoDB" id="663559at2"/>
<dbReference type="RefSeq" id="WP_105039422.1">
    <property type="nucleotide sequence ID" value="NZ_PPSL01000003.1"/>
</dbReference>
<feature type="region of interest" description="Disordered" evidence="1">
    <location>
        <begin position="107"/>
        <end position="144"/>
    </location>
</feature>
<keyword evidence="2" id="KW-0812">Transmembrane</keyword>
<keyword evidence="2" id="KW-0472">Membrane</keyword>
<proteinExistence type="predicted"/>
<evidence type="ECO:0000256" key="2">
    <source>
        <dbReference type="SAM" id="Phobius"/>
    </source>
</evidence>
<comment type="caution">
    <text evidence="3">The sequence shown here is derived from an EMBL/GenBank/DDBJ whole genome shotgun (WGS) entry which is preliminary data.</text>
</comment>
<name>A0A2S7SVD7_9BACT</name>
<feature type="transmembrane region" description="Helical" evidence="2">
    <location>
        <begin position="80"/>
        <end position="98"/>
    </location>
</feature>
<reference evidence="3 4" key="1">
    <citation type="submission" date="2018-01" db="EMBL/GenBank/DDBJ databases">
        <title>A novel member of the phylum Bacteroidetes isolated from glacier ice.</title>
        <authorList>
            <person name="Liu Q."/>
            <person name="Xin Y.-H."/>
        </authorList>
    </citation>
    <scope>NUCLEOTIDE SEQUENCE [LARGE SCALE GENOMIC DNA]</scope>
    <source>
        <strain evidence="3 4">RB1R16</strain>
    </source>
</reference>